<dbReference type="SUPFAM" id="SSF74784">
    <property type="entry name" value="Translin"/>
    <property type="match status" value="1"/>
</dbReference>
<dbReference type="EMBL" id="DTBJ01000062">
    <property type="protein sequence ID" value="HGM59403.1"/>
    <property type="molecule type" value="Genomic_DNA"/>
</dbReference>
<protein>
    <submittedName>
        <fullName evidence="2">Haloacid dehalogenase</fullName>
    </submittedName>
</protein>
<keyword evidence="1" id="KW-0479">Metal-binding</keyword>
<dbReference type="Pfam" id="PF01997">
    <property type="entry name" value="Translin"/>
    <property type="match status" value="1"/>
</dbReference>
<evidence type="ECO:0000256" key="1">
    <source>
        <dbReference type="PIRSR" id="PIRSR602848-1"/>
    </source>
</evidence>
<feature type="binding site" evidence="1">
    <location>
        <position position="135"/>
    </location>
    <ligand>
        <name>Mg(2+)</name>
        <dbReference type="ChEBI" id="CHEBI:18420"/>
    </ligand>
</feature>
<proteinExistence type="predicted"/>
<dbReference type="Gene3D" id="1.20.58.2140">
    <property type="match status" value="1"/>
</dbReference>
<dbReference type="GO" id="GO:0043565">
    <property type="term" value="F:sequence-specific DNA binding"/>
    <property type="evidence" value="ECO:0007669"/>
    <property type="project" value="InterPro"/>
</dbReference>
<dbReference type="EMBL" id="DTAN01000098">
    <property type="protein sequence ID" value="HGU65070.1"/>
    <property type="molecule type" value="Genomic_DNA"/>
</dbReference>
<dbReference type="NCBIfam" id="NF011161">
    <property type="entry name" value="PRK14562.1-6"/>
    <property type="match status" value="1"/>
</dbReference>
<accession>A0A7C4HAB1</accession>
<dbReference type="PANTHER" id="PTHR10741">
    <property type="entry name" value="TRANSLIN AND TRANSLIN ASSOCIATED PROTEIN X"/>
    <property type="match status" value="1"/>
</dbReference>
<evidence type="ECO:0000313" key="3">
    <source>
        <dbReference type="EMBL" id="HGU65070.1"/>
    </source>
</evidence>
<feature type="binding site" evidence="1">
    <location>
        <position position="99"/>
    </location>
    <ligand>
        <name>Mg(2+)</name>
        <dbReference type="ChEBI" id="CHEBI:18420"/>
    </ligand>
</feature>
<gene>
    <name evidence="3" type="ORF">ENT92_02495</name>
    <name evidence="2" type="ORF">ENU14_07495</name>
</gene>
<evidence type="ECO:0000313" key="2">
    <source>
        <dbReference type="EMBL" id="HGM59403.1"/>
    </source>
</evidence>
<dbReference type="InterPro" id="IPR036081">
    <property type="entry name" value="Translin_sf"/>
</dbReference>
<dbReference type="CDD" id="cd14820">
    <property type="entry name" value="TRAX"/>
    <property type="match status" value="1"/>
</dbReference>
<comment type="caution">
    <text evidence="2">The sequence shown here is derived from an EMBL/GenBank/DDBJ whole genome shotgun (WGS) entry which is preliminary data.</text>
</comment>
<sequence>MSNRDLKTIDIVLANDIDYVDSILRVKDSVREEIVKTVREIVRYSSDSIRFVHLGEYGKARELLDKLIKIVRNMCEKLSQHPDLYYSGLVYNGLSEFVEAYLTYSLIVEEKLVSIRELNIPIAPYLQGLGDLIGELRRYVLTLIDRNEFDKANLYLNIMETIYSYLKKLNYPDPLVPGLKHRVDVARRLIEDTKTLFISVKNMIDLSKKLSLNS</sequence>
<keyword evidence="1" id="KW-0460">Magnesium</keyword>
<reference evidence="2" key="1">
    <citation type="journal article" date="2020" name="mSystems">
        <title>Genome- and Community-Level Interaction Insights into Carbon Utilization and Element Cycling Functions of Hydrothermarchaeota in Hydrothermal Sediment.</title>
        <authorList>
            <person name="Zhou Z."/>
            <person name="Liu Y."/>
            <person name="Xu W."/>
            <person name="Pan J."/>
            <person name="Luo Z.H."/>
            <person name="Li M."/>
        </authorList>
    </citation>
    <scope>NUCLEOTIDE SEQUENCE [LARGE SCALE GENOMIC DNA]</scope>
    <source>
        <strain evidence="3">SpSt-622</strain>
        <strain evidence="2">SpSt-642</strain>
    </source>
</reference>
<name>A0A7C4HAB1_STAMA</name>
<dbReference type="InterPro" id="IPR002848">
    <property type="entry name" value="Translin_fam"/>
</dbReference>
<organism evidence="2">
    <name type="scientific">Staphylothermus marinus</name>
    <dbReference type="NCBI Taxonomy" id="2280"/>
    <lineage>
        <taxon>Archaea</taxon>
        <taxon>Thermoproteota</taxon>
        <taxon>Thermoprotei</taxon>
        <taxon>Desulfurococcales</taxon>
        <taxon>Desulfurococcaceae</taxon>
        <taxon>Staphylothermus</taxon>
    </lineage>
</organism>
<dbReference type="GO" id="GO:0046872">
    <property type="term" value="F:metal ion binding"/>
    <property type="evidence" value="ECO:0007669"/>
    <property type="project" value="UniProtKB-KW"/>
</dbReference>
<dbReference type="AlphaFoldDB" id="A0A7C4HAB1"/>